<dbReference type="InParanoid" id="K3WW88"/>
<dbReference type="GO" id="GO:0005739">
    <property type="term" value="C:mitochondrion"/>
    <property type="evidence" value="ECO:0007669"/>
    <property type="project" value="TreeGrafter"/>
</dbReference>
<dbReference type="InterPro" id="IPR051522">
    <property type="entry name" value="ISC_assembly_LYR"/>
</dbReference>
<accession>K3WW88</accession>
<dbReference type="CDD" id="cd20264">
    <property type="entry name" value="Complex1_LYR_LYRM4"/>
    <property type="match status" value="1"/>
</dbReference>
<evidence type="ECO:0000313" key="4">
    <source>
        <dbReference type="Proteomes" id="UP000019132"/>
    </source>
</evidence>
<dbReference type="GO" id="GO:1990221">
    <property type="term" value="C:L-cysteine desulfurase complex"/>
    <property type="evidence" value="ECO:0007669"/>
    <property type="project" value="TreeGrafter"/>
</dbReference>
<dbReference type="eggNOG" id="ENOG502SFXS">
    <property type="taxonomic scope" value="Eukaryota"/>
</dbReference>
<reference evidence="4" key="2">
    <citation type="submission" date="2010-04" db="EMBL/GenBank/DDBJ databases">
        <authorList>
            <person name="Buell R."/>
            <person name="Hamilton J."/>
            <person name="Hostetler J."/>
        </authorList>
    </citation>
    <scope>NUCLEOTIDE SEQUENCE [LARGE SCALE GENOMIC DNA]</scope>
    <source>
        <strain evidence="4">DAOM:BR144</strain>
    </source>
</reference>
<name>K3WW88_GLOUD</name>
<dbReference type="EMBL" id="GL376632">
    <property type="status" value="NOT_ANNOTATED_CDS"/>
    <property type="molecule type" value="Genomic_DNA"/>
</dbReference>
<dbReference type="AlphaFoldDB" id="K3WW88"/>
<dbReference type="PANTHER" id="PTHR13166">
    <property type="entry name" value="PROTEIN C6ORF149"/>
    <property type="match status" value="1"/>
</dbReference>
<organism evidence="3 4">
    <name type="scientific">Globisporangium ultimum (strain ATCC 200006 / CBS 805.95 / DAOM BR144)</name>
    <name type="common">Pythium ultimum</name>
    <dbReference type="NCBI Taxonomy" id="431595"/>
    <lineage>
        <taxon>Eukaryota</taxon>
        <taxon>Sar</taxon>
        <taxon>Stramenopiles</taxon>
        <taxon>Oomycota</taxon>
        <taxon>Peronosporomycetes</taxon>
        <taxon>Pythiales</taxon>
        <taxon>Pythiaceae</taxon>
        <taxon>Globisporangium</taxon>
    </lineage>
</organism>
<protein>
    <recommendedName>
        <fullName evidence="2">Complex 1 LYR protein domain-containing protein</fullName>
    </recommendedName>
</protein>
<evidence type="ECO:0000313" key="3">
    <source>
        <dbReference type="EnsemblProtists" id="PYU1_T009236"/>
    </source>
</evidence>
<sequence length="86" mass="10110">MASKQQVLRLYKEMLRNASKFESYNYRKYAERRVKEDFHKNKQLAAGSAEQESALAFAREQANVLYRQVVISKMYPPETKSIMDSL</sequence>
<reference evidence="4" key="1">
    <citation type="journal article" date="2010" name="Genome Biol.">
        <title>Genome sequence of the necrotrophic plant pathogen Pythium ultimum reveals original pathogenicity mechanisms and effector repertoire.</title>
        <authorList>
            <person name="Levesque C.A."/>
            <person name="Brouwer H."/>
            <person name="Cano L."/>
            <person name="Hamilton J.P."/>
            <person name="Holt C."/>
            <person name="Huitema E."/>
            <person name="Raffaele S."/>
            <person name="Robideau G.P."/>
            <person name="Thines M."/>
            <person name="Win J."/>
            <person name="Zerillo M.M."/>
            <person name="Beakes G.W."/>
            <person name="Boore J.L."/>
            <person name="Busam D."/>
            <person name="Dumas B."/>
            <person name="Ferriera S."/>
            <person name="Fuerstenberg S.I."/>
            <person name="Gachon C.M."/>
            <person name="Gaulin E."/>
            <person name="Govers F."/>
            <person name="Grenville-Briggs L."/>
            <person name="Horner N."/>
            <person name="Hostetler J."/>
            <person name="Jiang R.H."/>
            <person name="Johnson J."/>
            <person name="Krajaejun T."/>
            <person name="Lin H."/>
            <person name="Meijer H.J."/>
            <person name="Moore B."/>
            <person name="Morris P."/>
            <person name="Phuntmart V."/>
            <person name="Puiu D."/>
            <person name="Shetty J."/>
            <person name="Stajich J.E."/>
            <person name="Tripathy S."/>
            <person name="Wawra S."/>
            <person name="van West P."/>
            <person name="Whitty B.R."/>
            <person name="Coutinho P.M."/>
            <person name="Henrissat B."/>
            <person name="Martin F."/>
            <person name="Thomas P.D."/>
            <person name="Tyler B.M."/>
            <person name="De Vries R.P."/>
            <person name="Kamoun S."/>
            <person name="Yandell M."/>
            <person name="Tisserat N."/>
            <person name="Buell C.R."/>
        </authorList>
    </citation>
    <scope>NUCLEOTIDE SEQUENCE</scope>
    <source>
        <strain evidence="4">DAOM:BR144</strain>
    </source>
</reference>
<evidence type="ECO:0000259" key="2">
    <source>
        <dbReference type="Pfam" id="PF05347"/>
    </source>
</evidence>
<dbReference type="Proteomes" id="UP000019132">
    <property type="component" value="Unassembled WGS sequence"/>
</dbReference>
<dbReference type="VEuPathDB" id="FungiDB:PYU1_G009218"/>
<keyword evidence="4" id="KW-1185">Reference proteome</keyword>
<proteinExistence type="inferred from homology"/>
<evidence type="ECO:0000256" key="1">
    <source>
        <dbReference type="ARBA" id="ARBA00009508"/>
    </source>
</evidence>
<dbReference type="InterPro" id="IPR045297">
    <property type="entry name" value="Complex1_LYR_LYRM4"/>
</dbReference>
<reference evidence="3" key="3">
    <citation type="submission" date="2015-02" db="UniProtKB">
        <authorList>
            <consortium name="EnsemblProtists"/>
        </authorList>
    </citation>
    <scope>IDENTIFICATION</scope>
    <source>
        <strain evidence="3">DAOM BR144</strain>
    </source>
</reference>
<dbReference type="STRING" id="431595.K3WW88"/>
<dbReference type="EnsemblProtists" id="PYU1_T009236">
    <property type="protein sequence ID" value="PYU1_T009236"/>
    <property type="gene ID" value="PYU1_G009218"/>
</dbReference>
<dbReference type="GO" id="GO:0016226">
    <property type="term" value="P:iron-sulfur cluster assembly"/>
    <property type="evidence" value="ECO:0007669"/>
    <property type="project" value="InterPro"/>
</dbReference>
<dbReference type="PANTHER" id="PTHR13166:SF7">
    <property type="entry name" value="LYR MOTIF-CONTAINING PROTEIN 4"/>
    <property type="match status" value="1"/>
</dbReference>
<comment type="similarity">
    <text evidence="1">Belongs to the complex I LYR family.</text>
</comment>
<dbReference type="OMA" id="YTTDKLV"/>
<dbReference type="HOGENOM" id="CLU_120076_1_1_1"/>
<dbReference type="InterPro" id="IPR008011">
    <property type="entry name" value="Complex1_LYR_dom"/>
</dbReference>
<feature type="domain" description="Complex 1 LYR protein" evidence="2">
    <location>
        <begin position="5"/>
        <end position="63"/>
    </location>
</feature>
<dbReference type="Pfam" id="PF05347">
    <property type="entry name" value="Complex1_LYR"/>
    <property type="match status" value="1"/>
</dbReference>
<dbReference type="FunCoup" id="K3WW88">
    <property type="interactions" value="122"/>
</dbReference>